<organism evidence="2">
    <name type="scientific">Hygroplitis sinica</name>
    <dbReference type="NCBI Taxonomy" id="1917810"/>
    <lineage>
        <taxon>Eukaryota</taxon>
        <taxon>Metazoa</taxon>
        <taxon>Ecdysozoa</taxon>
        <taxon>Arthropoda</taxon>
        <taxon>Hexapoda</taxon>
        <taxon>Insecta</taxon>
        <taxon>Pterygota</taxon>
        <taxon>Neoptera</taxon>
        <taxon>Endopterygota</taxon>
        <taxon>Hymenoptera</taxon>
        <taxon>Apocrita</taxon>
        <taxon>Ichneumonoidea</taxon>
        <taxon>Braconidae</taxon>
        <taxon>Microgastrinae</taxon>
        <taxon>Hygroplitis</taxon>
    </lineage>
</organism>
<evidence type="ECO:0000313" key="2">
    <source>
        <dbReference type="EMBL" id="APF47550.1"/>
    </source>
</evidence>
<geneLocation type="mitochondrion" evidence="2"/>
<gene>
    <name evidence="2" type="primary">ATP8</name>
</gene>
<reference evidence="2" key="1">
    <citation type="submission" date="2015-06" db="EMBL/GenBank/DDBJ databases">
        <title>Microgaster sinicus mitochondrion, partial genome.</title>
        <authorList>
            <person name="Song S.N."/>
            <person name="Chen X.X."/>
        </authorList>
    </citation>
    <scope>NUCLEOTIDE SEQUENCE</scope>
</reference>
<keyword evidence="2" id="KW-0496">Mitochondrion</keyword>
<dbReference type="AlphaFoldDB" id="A0A6F8A7V5"/>
<protein>
    <submittedName>
        <fullName evidence="2">ATP synthase FO subunit 8</fullName>
    </submittedName>
</protein>
<dbReference type="EMBL" id="KT215856">
    <property type="protein sequence ID" value="APF47550.1"/>
    <property type="molecule type" value="Genomic_DNA"/>
</dbReference>
<keyword evidence="1" id="KW-0812">Transmembrane</keyword>
<keyword evidence="1" id="KW-0472">Membrane</keyword>
<proteinExistence type="predicted"/>
<keyword evidence="1" id="KW-1133">Transmembrane helix</keyword>
<sequence>MYIPQMSPMDWIMMLFYFCFIYFIFFVNLYFLLKINLSLNELKLNFFNYLNKW</sequence>
<name>A0A6F8A7V5_9HYME</name>
<evidence type="ECO:0000256" key="1">
    <source>
        <dbReference type="SAM" id="Phobius"/>
    </source>
</evidence>
<feature type="transmembrane region" description="Helical" evidence="1">
    <location>
        <begin position="12"/>
        <end position="33"/>
    </location>
</feature>
<accession>A0A6F8A7V5</accession>